<dbReference type="Proteomes" id="UP000472263">
    <property type="component" value="Chromosome 24"/>
</dbReference>
<evidence type="ECO:0000313" key="2">
    <source>
        <dbReference type="Ensembl" id="ENSMMDP00005035521.1"/>
    </source>
</evidence>
<organism evidence="2 3">
    <name type="scientific">Myripristis murdjan</name>
    <name type="common">pinecone soldierfish</name>
    <dbReference type="NCBI Taxonomy" id="586833"/>
    <lineage>
        <taxon>Eukaryota</taxon>
        <taxon>Metazoa</taxon>
        <taxon>Chordata</taxon>
        <taxon>Craniata</taxon>
        <taxon>Vertebrata</taxon>
        <taxon>Euteleostomi</taxon>
        <taxon>Actinopterygii</taxon>
        <taxon>Neopterygii</taxon>
        <taxon>Teleostei</taxon>
        <taxon>Neoteleostei</taxon>
        <taxon>Acanthomorphata</taxon>
        <taxon>Holocentriformes</taxon>
        <taxon>Holocentridae</taxon>
        <taxon>Myripristis</taxon>
    </lineage>
</organism>
<evidence type="ECO:0000313" key="3">
    <source>
        <dbReference type="Proteomes" id="UP000472263"/>
    </source>
</evidence>
<keyword evidence="3" id="KW-1185">Reference proteome</keyword>
<name>A0A667ZRQ5_9TELE</name>
<dbReference type="GeneTree" id="ENSGT00940000164220"/>
<dbReference type="InParanoid" id="A0A667ZRQ5"/>
<dbReference type="Ensembl" id="ENSMMDT00005036299.1">
    <property type="protein sequence ID" value="ENSMMDP00005035521.1"/>
    <property type="gene ID" value="ENSMMDG00005016689.1"/>
</dbReference>
<sequence length="180" mass="20473">MWVIRIWHIRFLTTLCCAVAGWKMRKGETYDFILMFCPVISRVKTDIMSAMSALEAEGLPGGKPVVLVVLHHTFDPDLCVPDSSRIVDRNDVIVAVDCLFYETKGLLKCPRNKMALTKIRKTVKSKDGVQKLQIKIFRKVLHRPPFTHLCFTLVKSDRLPHQCIKLTQCLCLLGCLCLAT</sequence>
<dbReference type="PANTHER" id="PTHR34488:SF1">
    <property type="entry name" value="SI:CH211-245H14.1-RELATED"/>
    <property type="match status" value="1"/>
</dbReference>
<reference evidence="2" key="3">
    <citation type="submission" date="2025-09" db="UniProtKB">
        <authorList>
            <consortium name="Ensembl"/>
        </authorList>
    </citation>
    <scope>IDENTIFICATION</scope>
</reference>
<evidence type="ECO:0000256" key="1">
    <source>
        <dbReference type="SAM" id="SignalP"/>
    </source>
</evidence>
<proteinExistence type="predicted"/>
<keyword evidence="1" id="KW-0732">Signal</keyword>
<protein>
    <submittedName>
        <fullName evidence="2">Uncharacterized protein</fullName>
    </submittedName>
</protein>
<feature type="signal peptide" evidence="1">
    <location>
        <begin position="1"/>
        <end position="18"/>
    </location>
</feature>
<reference evidence="2" key="1">
    <citation type="submission" date="2019-06" db="EMBL/GenBank/DDBJ databases">
        <authorList>
            <consortium name="Wellcome Sanger Institute Data Sharing"/>
        </authorList>
    </citation>
    <scope>NUCLEOTIDE SEQUENCE [LARGE SCALE GENOMIC DNA]</scope>
</reference>
<reference evidence="2" key="2">
    <citation type="submission" date="2025-08" db="UniProtKB">
        <authorList>
            <consortium name="Ensembl"/>
        </authorList>
    </citation>
    <scope>IDENTIFICATION</scope>
</reference>
<dbReference type="PANTHER" id="PTHR34488">
    <property type="entry name" value="SI:CH211-245H14.1-RELATED"/>
    <property type="match status" value="1"/>
</dbReference>
<dbReference type="AlphaFoldDB" id="A0A667ZRQ5"/>
<feature type="chain" id="PRO_5025628477" evidence="1">
    <location>
        <begin position="19"/>
        <end position="180"/>
    </location>
</feature>
<accession>A0A667ZRQ5</accession>